<dbReference type="InterPro" id="IPR053134">
    <property type="entry name" value="RNA-dir_DNA_polymerase"/>
</dbReference>
<evidence type="ECO:0000313" key="11">
    <source>
        <dbReference type="Proteomes" id="UP000265520"/>
    </source>
</evidence>
<evidence type="ECO:0000256" key="5">
    <source>
        <dbReference type="ARBA" id="ARBA00022759"/>
    </source>
</evidence>
<accession>A0A392N4W9</accession>
<dbReference type="Proteomes" id="UP000265520">
    <property type="component" value="Unassembled WGS sequence"/>
</dbReference>
<organism evidence="10 11">
    <name type="scientific">Trifolium medium</name>
    <dbReference type="NCBI Taxonomy" id="97028"/>
    <lineage>
        <taxon>Eukaryota</taxon>
        <taxon>Viridiplantae</taxon>
        <taxon>Streptophyta</taxon>
        <taxon>Embryophyta</taxon>
        <taxon>Tracheophyta</taxon>
        <taxon>Spermatophyta</taxon>
        <taxon>Magnoliopsida</taxon>
        <taxon>eudicotyledons</taxon>
        <taxon>Gunneridae</taxon>
        <taxon>Pentapetalae</taxon>
        <taxon>rosids</taxon>
        <taxon>fabids</taxon>
        <taxon>Fabales</taxon>
        <taxon>Fabaceae</taxon>
        <taxon>Papilionoideae</taxon>
        <taxon>50 kb inversion clade</taxon>
        <taxon>NPAAA clade</taxon>
        <taxon>Hologalegina</taxon>
        <taxon>IRL clade</taxon>
        <taxon>Trifolieae</taxon>
        <taxon>Trifolium</taxon>
    </lineage>
</organism>
<dbReference type="PANTHER" id="PTHR24559:SF434">
    <property type="entry name" value="RNA-DIRECTED DNA POLYMERASE HOMOLOG"/>
    <property type="match status" value="1"/>
</dbReference>
<dbReference type="PANTHER" id="PTHR24559">
    <property type="entry name" value="TRANSPOSON TY3-I GAG-POL POLYPROTEIN"/>
    <property type="match status" value="1"/>
</dbReference>
<feature type="domain" description="Reverse transcriptase" evidence="9">
    <location>
        <begin position="296"/>
        <end position="397"/>
    </location>
</feature>
<dbReference type="Gene3D" id="2.40.70.10">
    <property type="entry name" value="Acid Proteases"/>
    <property type="match status" value="1"/>
</dbReference>
<sequence length="403" mass="45441">MVLQLQDDDSDPDPDPPEDSPEVVRSDEDHHHLSLNAMKGHNGVGTIRFTGKIGKMEVQILVDGGSSDTYLQPRIAQFLKIPVETTPNFKVLVGNGQSLIVEGIVKQLQVEIQGHELIVPAYLLPVSGADLILGSSWLATLGPHIADYASLALKFYQQGKFITLQGEHSKGPQQSQLHQLRRMQHTNAIDDCFTIEMVQPQVNQDEFQGLTADMDPELTLLLRAYQQVFQTPTGLPPPREHNHEIHLQEGTKPVKVRPYRYHHSQKEQIEKMVQDMLEQGIIKPSTSPFSSPIILVKKKGGTWRFCTDYRALNSVTIKDSFPMPTVDELLDELHGAQFFSKLDLRSGYHHILVSPEDRHKTAFRTHHGHYEWLVMPFGLTNAPATFQSLMNTVFATALRKFVL</sequence>
<dbReference type="Pfam" id="PF13975">
    <property type="entry name" value="gag-asp_proteas"/>
    <property type="match status" value="1"/>
</dbReference>
<evidence type="ECO:0000256" key="1">
    <source>
        <dbReference type="ARBA" id="ARBA00022670"/>
    </source>
</evidence>
<proteinExistence type="predicted"/>
<feature type="non-terminal residue" evidence="10">
    <location>
        <position position="403"/>
    </location>
</feature>
<keyword evidence="7" id="KW-0695">RNA-directed DNA polymerase</keyword>
<evidence type="ECO:0000313" key="10">
    <source>
        <dbReference type="EMBL" id="MCH94215.1"/>
    </source>
</evidence>
<dbReference type="GO" id="GO:0004519">
    <property type="term" value="F:endonuclease activity"/>
    <property type="evidence" value="ECO:0007669"/>
    <property type="project" value="UniProtKB-KW"/>
</dbReference>
<dbReference type="InterPro" id="IPR000477">
    <property type="entry name" value="RT_dom"/>
</dbReference>
<protein>
    <recommendedName>
        <fullName evidence="9">Reverse transcriptase domain-containing protein</fullName>
    </recommendedName>
</protein>
<evidence type="ECO:0000259" key="9">
    <source>
        <dbReference type="Pfam" id="PF00078"/>
    </source>
</evidence>
<dbReference type="InterPro" id="IPR043502">
    <property type="entry name" value="DNA/RNA_pol_sf"/>
</dbReference>
<feature type="compositionally biased region" description="Acidic residues" evidence="8">
    <location>
        <begin position="1"/>
        <end position="21"/>
    </location>
</feature>
<feature type="region of interest" description="Disordered" evidence="8">
    <location>
        <begin position="1"/>
        <end position="28"/>
    </location>
</feature>
<dbReference type="SUPFAM" id="SSF56672">
    <property type="entry name" value="DNA/RNA polymerases"/>
    <property type="match status" value="1"/>
</dbReference>
<evidence type="ECO:0000256" key="2">
    <source>
        <dbReference type="ARBA" id="ARBA00022679"/>
    </source>
</evidence>
<dbReference type="GO" id="GO:0006508">
    <property type="term" value="P:proteolysis"/>
    <property type="evidence" value="ECO:0007669"/>
    <property type="project" value="UniProtKB-KW"/>
</dbReference>
<keyword evidence="11" id="KW-1185">Reference proteome</keyword>
<name>A0A392N4W9_9FABA</name>
<dbReference type="FunFam" id="3.10.10.10:FF:000007">
    <property type="entry name" value="Retrovirus-related Pol polyprotein from transposon 17.6-like Protein"/>
    <property type="match status" value="1"/>
</dbReference>
<keyword evidence="4" id="KW-0540">Nuclease</keyword>
<dbReference type="Gene3D" id="3.30.70.270">
    <property type="match status" value="1"/>
</dbReference>
<evidence type="ECO:0000256" key="4">
    <source>
        <dbReference type="ARBA" id="ARBA00022722"/>
    </source>
</evidence>
<dbReference type="AlphaFoldDB" id="A0A392N4W9"/>
<dbReference type="Pfam" id="PF00078">
    <property type="entry name" value="RVT_1"/>
    <property type="match status" value="1"/>
</dbReference>
<keyword evidence="6" id="KW-0378">Hydrolase</keyword>
<reference evidence="10 11" key="1">
    <citation type="journal article" date="2018" name="Front. Plant Sci.">
        <title>Red Clover (Trifolium pratense) and Zigzag Clover (T. medium) - A Picture of Genomic Similarities and Differences.</title>
        <authorList>
            <person name="Dluhosova J."/>
            <person name="Istvanek J."/>
            <person name="Nedelnik J."/>
            <person name="Repkova J."/>
        </authorList>
    </citation>
    <scope>NUCLEOTIDE SEQUENCE [LARGE SCALE GENOMIC DNA]</scope>
    <source>
        <strain evidence="11">cv. 10/8</strain>
        <tissue evidence="10">Leaf</tissue>
    </source>
</reference>
<keyword evidence="5" id="KW-0255">Endonuclease</keyword>
<keyword evidence="1" id="KW-0645">Protease</keyword>
<evidence type="ECO:0000256" key="7">
    <source>
        <dbReference type="ARBA" id="ARBA00022918"/>
    </source>
</evidence>
<evidence type="ECO:0000256" key="8">
    <source>
        <dbReference type="SAM" id="MobiDB-lite"/>
    </source>
</evidence>
<dbReference type="GO" id="GO:0003964">
    <property type="term" value="F:RNA-directed DNA polymerase activity"/>
    <property type="evidence" value="ECO:0007669"/>
    <property type="project" value="UniProtKB-KW"/>
</dbReference>
<comment type="caution">
    <text evidence="10">The sequence shown here is derived from an EMBL/GenBank/DDBJ whole genome shotgun (WGS) entry which is preliminary data.</text>
</comment>
<dbReference type="EMBL" id="LXQA010026800">
    <property type="protein sequence ID" value="MCH94215.1"/>
    <property type="molecule type" value="Genomic_DNA"/>
</dbReference>
<dbReference type="GO" id="GO:0008233">
    <property type="term" value="F:peptidase activity"/>
    <property type="evidence" value="ECO:0007669"/>
    <property type="project" value="UniProtKB-KW"/>
</dbReference>
<dbReference type="SUPFAM" id="SSF50630">
    <property type="entry name" value="Acid proteases"/>
    <property type="match status" value="1"/>
</dbReference>
<dbReference type="InterPro" id="IPR043128">
    <property type="entry name" value="Rev_trsase/Diguanyl_cyclase"/>
</dbReference>
<evidence type="ECO:0000256" key="3">
    <source>
        <dbReference type="ARBA" id="ARBA00022695"/>
    </source>
</evidence>
<evidence type="ECO:0000256" key="6">
    <source>
        <dbReference type="ARBA" id="ARBA00022801"/>
    </source>
</evidence>
<dbReference type="CDD" id="cd01647">
    <property type="entry name" value="RT_LTR"/>
    <property type="match status" value="1"/>
</dbReference>
<dbReference type="CDD" id="cd00303">
    <property type="entry name" value="retropepsin_like"/>
    <property type="match status" value="1"/>
</dbReference>
<dbReference type="InterPro" id="IPR021109">
    <property type="entry name" value="Peptidase_aspartic_dom_sf"/>
</dbReference>
<dbReference type="Gene3D" id="3.10.10.10">
    <property type="entry name" value="HIV Type 1 Reverse Transcriptase, subunit A, domain 1"/>
    <property type="match status" value="1"/>
</dbReference>
<keyword evidence="3" id="KW-0548">Nucleotidyltransferase</keyword>
<keyword evidence="2" id="KW-0808">Transferase</keyword>